<dbReference type="PROSITE" id="PS51257">
    <property type="entry name" value="PROKAR_LIPOPROTEIN"/>
    <property type="match status" value="1"/>
</dbReference>
<name>A0ABS6PEV7_9PSED</name>
<evidence type="ECO:0008006" key="4">
    <source>
        <dbReference type="Google" id="ProtNLM"/>
    </source>
</evidence>
<reference evidence="2 3" key="1">
    <citation type="submission" date="2021-06" db="EMBL/GenBank/DDBJ databases">
        <title>Updating the genus Pseudomonas: Description of 43 new species and partition of the Pseudomonas putida group.</title>
        <authorList>
            <person name="Girard L."/>
            <person name="Lood C."/>
            <person name="Vandamme P."/>
            <person name="Rokni-Zadeh H."/>
            <person name="Van Noort V."/>
            <person name="Hofte M."/>
            <person name="Lavigne R."/>
            <person name="De Mot R."/>
        </authorList>
    </citation>
    <scope>NUCLEOTIDE SEQUENCE [LARGE SCALE GENOMIC DNA]</scope>
    <source>
        <strain evidence="2 3">COR58</strain>
    </source>
</reference>
<sequence length="72" mass="8821">MKPATTLLLTVSAAVLLGGCVADFDDDYRHGGYYDRDRGRYYDHDRRWDDRDDDRREWRRHHRDRDDYNDQD</sequence>
<dbReference type="EMBL" id="JAHSTS010000002">
    <property type="protein sequence ID" value="MBV4459009.1"/>
    <property type="molecule type" value="Genomic_DNA"/>
</dbReference>
<feature type="region of interest" description="Disordered" evidence="1">
    <location>
        <begin position="44"/>
        <end position="72"/>
    </location>
</feature>
<gene>
    <name evidence="2" type="ORF">KVG96_13690</name>
</gene>
<keyword evidence="3" id="KW-1185">Reference proteome</keyword>
<organism evidence="2 3">
    <name type="scientific">Pseudomonas ekonensis</name>
    <dbReference type="NCBI Taxonomy" id="2842353"/>
    <lineage>
        <taxon>Bacteria</taxon>
        <taxon>Pseudomonadati</taxon>
        <taxon>Pseudomonadota</taxon>
        <taxon>Gammaproteobacteria</taxon>
        <taxon>Pseudomonadales</taxon>
        <taxon>Pseudomonadaceae</taxon>
        <taxon>Pseudomonas</taxon>
    </lineage>
</organism>
<evidence type="ECO:0000313" key="3">
    <source>
        <dbReference type="Proteomes" id="UP000765224"/>
    </source>
</evidence>
<comment type="caution">
    <text evidence="2">The sequence shown here is derived from an EMBL/GenBank/DDBJ whole genome shotgun (WGS) entry which is preliminary data.</text>
</comment>
<proteinExistence type="predicted"/>
<protein>
    <recommendedName>
        <fullName evidence="4">Lipoprotein</fullName>
    </recommendedName>
</protein>
<accession>A0ABS6PEV7</accession>
<evidence type="ECO:0000256" key="1">
    <source>
        <dbReference type="SAM" id="MobiDB-lite"/>
    </source>
</evidence>
<dbReference type="RefSeq" id="WP_217892624.1">
    <property type="nucleotide sequence ID" value="NZ_JAHSTS010000002.1"/>
</dbReference>
<dbReference type="Proteomes" id="UP000765224">
    <property type="component" value="Unassembled WGS sequence"/>
</dbReference>
<feature type="compositionally biased region" description="Basic and acidic residues" evidence="1">
    <location>
        <begin position="44"/>
        <end position="57"/>
    </location>
</feature>
<evidence type="ECO:0000313" key="2">
    <source>
        <dbReference type="EMBL" id="MBV4459009.1"/>
    </source>
</evidence>